<dbReference type="Proteomes" id="UP000199645">
    <property type="component" value="Unassembled WGS sequence"/>
</dbReference>
<protein>
    <submittedName>
        <fullName evidence="1">Uncharacterized protein</fullName>
    </submittedName>
</protein>
<dbReference type="EMBL" id="FONV01000002">
    <property type="protein sequence ID" value="SFE52394.1"/>
    <property type="molecule type" value="Genomic_DNA"/>
</dbReference>
<dbReference type="AlphaFoldDB" id="A0A1I2B8B1"/>
<keyword evidence="2" id="KW-1185">Reference proteome</keyword>
<evidence type="ECO:0000313" key="1">
    <source>
        <dbReference type="EMBL" id="SFE52394.1"/>
    </source>
</evidence>
<accession>A0A1I2B8B1</accession>
<dbReference type="STRING" id="35752.SAMN05421541_102168"/>
<gene>
    <name evidence="1" type="ORF">SAMN05421541_102168</name>
</gene>
<reference evidence="1 2" key="1">
    <citation type="submission" date="2016-10" db="EMBL/GenBank/DDBJ databases">
        <authorList>
            <person name="de Groot N.N."/>
        </authorList>
    </citation>
    <scope>NUCLEOTIDE SEQUENCE [LARGE SCALE GENOMIC DNA]</scope>
    <source>
        <strain evidence="1 2">DSM 43019</strain>
    </source>
</reference>
<proteinExistence type="predicted"/>
<organism evidence="1 2">
    <name type="scientific">Actinoplanes philippinensis</name>
    <dbReference type="NCBI Taxonomy" id="35752"/>
    <lineage>
        <taxon>Bacteria</taxon>
        <taxon>Bacillati</taxon>
        <taxon>Actinomycetota</taxon>
        <taxon>Actinomycetes</taxon>
        <taxon>Micromonosporales</taxon>
        <taxon>Micromonosporaceae</taxon>
        <taxon>Actinoplanes</taxon>
    </lineage>
</organism>
<evidence type="ECO:0000313" key="2">
    <source>
        <dbReference type="Proteomes" id="UP000199645"/>
    </source>
</evidence>
<sequence>MAVETTRADASGTFRSVDTSPAVRPETAVVAAEAEVIADDLEPWFGQVSRWWVGEVPGLGVMRLPLP</sequence>
<name>A0A1I2B8B1_9ACTN</name>